<dbReference type="Gene3D" id="1.10.10.10">
    <property type="entry name" value="Winged helix-like DNA-binding domain superfamily/Winged helix DNA-binding domain"/>
    <property type="match status" value="1"/>
</dbReference>
<dbReference type="RefSeq" id="WP_379238083.1">
    <property type="nucleotide sequence ID" value="NZ_JBHSTE010000008.1"/>
</dbReference>
<reference evidence="8" key="1">
    <citation type="journal article" date="2019" name="Int. J. Syst. Evol. Microbiol.">
        <title>The Global Catalogue of Microorganisms (GCM) 10K type strain sequencing project: providing services to taxonomists for standard genome sequencing and annotation.</title>
        <authorList>
            <consortium name="The Broad Institute Genomics Platform"/>
            <consortium name="The Broad Institute Genome Sequencing Center for Infectious Disease"/>
            <person name="Wu L."/>
            <person name="Ma J."/>
        </authorList>
    </citation>
    <scope>NUCLEOTIDE SEQUENCE [LARGE SCALE GENOMIC DNA]</scope>
    <source>
        <strain evidence="8">PCU 280</strain>
    </source>
</reference>
<dbReference type="SMART" id="SM00448">
    <property type="entry name" value="REC"/>
    <property type="match status" value="1"/>
</dbReference>
<dbReference type="PROSITE" id="PS50110">
    <property type="entry name" value="RESPONSE_REGULATORY"/>
    <property type="match status" value="1"/>
</dbReference>
<evidence type="ECO:0000313" key="7">
    <source>
        <dbReference type="EMBL" id="MFC6334855.1"/>
    </source>
</evidence>
<evidence type="ECO:0000256" key="5">
    <source>
        <dbReference type="PROSITE-ProRule" id="PRU00169"/>
    </source>
</evidence>
<organism evidence="7 8">
    <name type="scientific">Paenibacillus septentrionalis</name>
    <dbReference type="NCBI Taxonomy" id="429342"/>
    <lineage>
        <taxon>Bacteria</taxon>
        <taxon>Bacillati</taxon>
        <taxon>Bacillota</taxon>
        <taxon>Bacilli</taxon>
        <taxon>Bacillales</taxon>
        <taxon>Paenibacillaceae</taxon>
        <taxon>Paenibacillus</taxon>
    </lineage>
</organism>
<sequence length="390" mass="45863">MLVDDEKLALLQLERMLTNAFSERGLLERITEIHSFQRVSEALAHAQLNPPDLVFLDIHMPEMTGLKAAEHIQQIVPDVDIIFVTAFDEFAVKAFELNALDYLLKPVAAARLQKTMDRVLASYAASEAQTENEKPIAFKQKIYCLNHIRFQSSDGTIFVPKWRTAKAQELFAFLLHHRGAIVPKHVILNMFVPELDKKRAMTQLYTVIYQIRKCMKEANFKLIIETDSIQEGYRLLLEDTVVDIEEWEASLISLATDDANNYEQLEQLLHQFDGDYMGNYEYMWAENERERLRRLWMDHAKRLMQHQYAAKEWESLTRLGDRLVGMNPYEFDCSVLIMEAYDHLGQYDKLKHFYYKQEKHIREELDLPLPDNMISWFQTWLKNRKGLPQV</sequence>
<evidence type="ECO:0000256" key="3">
    <source>
        <dbReference type="ARBA" id="ARBA00023125"/>
    </source>
</evidence>
<evidence type="ECO:0000313" key="8">
    <source>
        <dbReference type="Proteomes" id="UP001596233"/>
    </source>
</evidence>
<gene>
    <name evidence="7" type="ORF">ACFP56_19675</name>
</gene>
<dbReference type="PANTHER" id="PTHR35807">
    <property type="entry name" value="TRANSCRIPTIONAL REGULATOR REDD-RELATED"/>
    <property type="match status" value="1"/>
</dbReference>
<dbReference type="Pfam" id="PF00072">
    <property type="entry name" value="Response_reg"/>
    <property type="match status" value="1"/>
</dbReference>
<keyword evidence="3" id="KW-0238">DNA-binding</keyword>
<dbReference type="Proteomes" id="UP001596233">
    <property type="component" value="Unassembled WGS sequence"/>
</dbReference>
<dbReference type="InterPro" id="IPR011990">
    <property type="entry name" value="TPR-like_helical_dom_sf"/>
</dbReference>
<name>A0ABW1VBJ2_9BACL</name>
<dbReference type="SMART" id="SM01043">
    <property type="entry name" value="BTAD"/>
    <property type="match status" value="1"/>
</dbReference>
<keyword evidence="4" id="KW-0804">Transcription</keyword>
<evidence type="ECO:0000256" key="4">
    <source>
        <dbReference type="ARBA" id="ARBA00023163"/>
    </source>
</evidence>
<dbReference type="SUPFAM" id="SSF48452">
    <property type="entry name" value="TPR-like"/>
    <property type="match status" value="1"/>
</dbReference>
<keyword evidence="1" id="KW-0902">Two-component regulatory system</keyword>
<dbReference type="InterPro" id="IPR036388">
    <property type="entry name" value="WH-like_DNA-bd_sf"/>
</dbReference>
<keyword evidence="2" id="KW-0805">Transcription regulation</keyword>
<dbReference type="InterPro" id="IPR011006">
    <property type="entry name" value="CheY-like_superfamily"/>
</dbReference>
<accession>A0ABW1VBJ2</accession>
<keyword evidence="8" id="KW-1185">Reference proteome</keyword>
<dbReference type="PANTHER" id="PTHR35807:SF2">
    <property type="entry name" value="TRANSCRIPTIONAL ACTIVATOR DOMAIN"/>
    <property type="match status" value="1"/>
</dbReference>
<feature type="modified residue" description="4-aspartylphosphate" evidence="5">
    <location>
        <position position="57"/>
    </location>
</feature>
<dbReference type="Pfam" id="PF03704">
    <property type="entry name" value="BTAD"/>
    <property type="match status" value="1"/>
</dbReference>
<dbReference type="InterPro" id="IPR051677">
    <property type="entry name" value="AfsR-DnrI-RedD_regulator"/>
</dbReference>
<dbReference type="Gene3D" id="1.25.40.10">
    <property type="entry name" value="Tetratricopeptide repeat domain"/>
    <property type="match status" value="1"/>
</dbReference>
<dbReference type="EMBL" id="JBHSTE010000008">
    <property type="protein sequence ID" value="MFC6334855.1"/>
    <property type="molecule type" value="Genomic_DNA"/>
</dbReference>
<dbReference type="Gene3D" id="3.40.50.2300">
    <property type="match status" value="1"/>
</dbReference>
<dbReference type="InterPro" id="IPR016032">
    <property type="entry name" value="Sig_transdc_resp-reg_C-effctor"/>
</dbReference>
<protein>
    <submittedName>
        <fullName evidence="7">Response regulator</fullName>
    </submittedName>
</protein>
<comment type="caution">
    <text evidence="7">The sequence shown here is derived from an EMBL/GenBank/DDBJ whole genome shotgun (WGS) entry which is preliminary data.</text>
</comment>
<proteinExistence type="predicted"/>
<keyword evidence="5" id="KW-0597">Phosphoprotein</keyword>
<dbReference type="InterPro" id="IPR005158">
    <property type="entry name" value="BTAD"/>
</dbReference>
<evidence type="ECO:0000259" key="6">
    <source>
        <dbReference type="PROSITE" id="PS50110"/>
    </source>
</evidence>
<evidence type="ECO:0000256" key="1">
    <source>
        <dbReference type="ARBA" id="ARBA00023012"/>
    </source>
</evidence>
<dbReference type="InterPro" id="IPR001789">
    <property type="entry name" value="Sig_transdc_resp-reg_receiver"/>
</dbReference>
<evidence type="ECO:0000256" key="2">
    <source>
        <dbReference type="ARBA" id="ARBA00023015"/>
    </source>
</evidence>
<dbReference type="SUPFAM" id="SSF46894">
    <property type="entry name" value="C-terminal effector domain of the bipartite response regulators"/>
    <property type="match status" value="1"/>
</dbReference>
<feature type="domain" description="Response regulatory" evidence="6">
    <location>
        <begin position="1"/>
        <end position="120"/>
    </location>
</feature>
<dbReference type="SUPFAM" id="SSF52172">
    <property type="entry name" value="CheY-like"/>
    <property type="match status" value="1"/>
</dbReference>